<evidence type="ECO:0000259" key="1">
    <source>
        <dbReference type="Pfam" id="PF00561"/>
    </source>
</evidence>
<accession>A0A1Q8EKA3</accession>
<comment type="caution">
    <text evidence="2">The sequence shown here is derived from an EMBL/GenBank/DDBJ whole genome shotgun (WGS) entry which is preliminary data.</text>
</comment>
<proteinExistence type="predicted"/>
<dbReference type="Proteomes" id="UP000185578">
    <property type="component" value="Unassembled WGS sequence"/>
</dbReference>
<dbReference type="PRINTS" id="PR00111">
    <property type="entry name" value="ABHYDROLASE"/>
</dbReference>
<dbReference type="Pfam" id="PF00561">
    <property type="entry name" value="Abhydrolase_1"/>
    <property type="match status" value="1"/>
</dbReference>
<evidence type="ECO:0000313" key="2">
    <source>
        <dbReference type="EMBL" id="OLF52230.1"/>
    </source>
</evidence>
<dbReference type="InterPro" id="IPR000639">
    <property type="entry name" value="Epox_hydrolase-like"/>
</dbReference>
<dbReference type="InterPro" id="IPR000073">
    <property type="entry name" value="AB_hydrolase_1"/>
</dbReference>
<dbReference type="EMBL" id="MSCT01000020">
    <property type="protein sequence ID" value="OLF52230.1"/>
    <property type="molecule type" value="Genomic_DNA"/>
</dbReference>
<sequence>MSSVYRDNIELVFDIQGQGPDLLLIAGTAADRTLWSLVRADLAKHFRTIAFDNRDSGESSLCATGYALQDLAKDARAVLDAAGSSRAHVMGHSLGGMIAQELALLAPQRVASLTLVDTTSRLGTYTQAVISMALAWCHAIEDRELLVKSLYFLALGEDSIQGGALSQVAASIAEGGPGQPREALVRQWEVDLTVDIYNRLKHISAPTHIVWGAQDKLIHESHQFEMLDNIMGSTYTRLEHCGHCPMLETPVNFVENTLQFLLGQ</sequence>
<feature type="domain" description="AB hydrolase-1" evidence="1">
    <location>
        <begin position="22"/>
        <end position="248"/>
    </location>
</feature>
<name>A0A1Q8EKA3_9PSED</name>
<dbReference type="RefSeq" id="WP_075121967.1">
    <property type="nucleotide sequence ID" value="NZ_MSCT01000020.1"/>
</dbReference>
<dbReference type="Gene3D" id="3.40.50.1820">
    <property type="entry name" value="alpha/beta hydrolase"/>
    <property type="match status" value="1"/>
</dbReference>
<dbReference type="InterPro" id="IPR050471">
    <property type="entry name" value="AB_hydrolase"/>
</dbReference>
<dbReference type="PANTHER" id="PTHR43433:SF5">
    <property type="entry name" value="AB HYDROLASE-1 DOMAIN-CONTAINING PROTEIN"/>
    <property type="match status" value="1"/>
</dbReference>
<dbReference type="PRINTS" id="PR00412">
    <property type="entry name" value="EPOXHYDRLASE"/>
</dbReference>
<dbReference type="GO" id="GO:0004806">
    <property type="term" value="F:triacylglycerol lipase activity"/>
    <property type="evidence" value="ECO:0007669"/>
    <property type="project" value="TreeGrafter"/>
</dbReference>
<dbReference type="PANTHER" id="PTHR43433">
    <property type="entry name" value="HYDROLASE, ALPHA/BETA FOLD FAMILY PROTEIN"/>
    <property type="match status" value="1"/>
</dbReference>
<dbReference type="SUPFAM" id="SSF53474">
    <property type="entry name" value="alpha/beta-Hydrolases"/>
    <property type="match status" value="1"/>
</dbReference>
<protein>
    <recommendedName>
        <fullName evidence="1">AB hydrolase-1 domain-containing protein</fullName>
    </recommendedName>
</protein>
<dbReference type="OrthoDB" id="9785847at2"/>
<organism evidence="2 3">
    <name type="scientific">Pseudomonas chlororaphis</name>
    <dbReference type="NCBI Taxonomy" id="587753"/>
    <lineage>
        <taxon>Bacteria</taxon>
        <taxon>Pseudomonadati</taxon>
        <taxon>Pseudomonadota</taxon>
        <taxon>Gammaproteobacteria</taxon>
        <taxon>Pseudomonadales</taxon>
        <taxon>Pseudomonadaceae</taxon>
        <taxon>Pseudomonas</taxon>
    </lineage>
</organism>
<dbReference type="InterPro" id="IPR029058">
    <property type="entry name" value="AB_hydrolase_fold"/>
</dbReference>
<gene>
    <name evidence="2" type="ORF">BTN82_26315</name>
</gene>
<reference evidence="2 3" key="1">
    <citation type="submission" date="2016-12" db="EMBL/GenBank/DDBJ databases">
        <authorList>
            <person name="Song W.-J."/>
            <person name="Kurnit D.M."/>
        </authorList>
    </citation>
    <scope>NUCLEOTIDE SEQUENCE [LARGE SCALE GENOMIC DNA]</scope>
    <source>
        <strain evidence="2 3">PCL1601</strain>
    </source>
</reference>
<dbReference type="AlphaFoldDB" id="A0A1Q8EKA3"/>
<dbReference type="GO" id="GO:0046503">
    <property type="term" value="P:glycerolipid catabolic process"/>
    <property type="evidence" value="ECO:0007669"/>
    <property type="project" value="TreeGrafter"/>
</dbReference>
<evidence type="ECO:0000313" key="3">
    <source>
        <dbReference type="Proteomes" id="UP000185578"/>
    </source>
</evidence>